<reference evidence="3" key="2">
    <citation type="submission" date="2015-01" db="EMBL/GenBank/DDBJ databases">
        <title>Complete genome sequence of Methylobacterium aquaticum strain 22A.</title>
        <authorList>
            <person name="Tani A."/>
            <person name="Ogura Y."/>
            <person name="Hayashi T."/>
        </authorList>
    </citation>
    <scope>NUCLEOTIDE SEQUENCE [LARGE SCALE GENOMIC DNA]</scope>
    <source>
        <strain evidence="3">MA-22A</strain>
    </source>
</reference>
<evidence type="ECO:0000313" key="3">
    <source>
        <dbReference type="Proteomes" id="UP000061432"/>
    </source>
</evidence>
<dbReference type="KEGG" id="maqu:Maq22A_c24755"/>
<dbReference type="PATRIC" id="fig|270351.10.peg.4762"/>
<keyword evidence="1" id="KW-0812">Transmembrane</keyword>
<feature type="transmembrane region" description="Helical" evidence="1">
    <location>
        <begin position="58"/>
        <end position="77"/>
    </location>
</feature>
<keyword evidence="1" id="KW-0472">Membrane</keyword>
<feature type="transmembrane region" description="Helical" evidence="1">
    <location>
        <begin position="17"/>
        <end position="37"/>
    </location>
</feature>
<dbReference type="Proteomes" id="UP000061432">
    <property type="component" value="Chromosome"/>
</dbReference>
<reference evidence="2 3" key="1">
    <citation type="journal article" date="2015" name="Genome Announc.">
        <title>Complete Genome Sequence of Methylobacterium aquaticum Strain 22A, Isolated from Racomitrium japonicum Moss.</title>
        <authorList>
            <person name="Tani A."/>
            <person name="Ogura Y."/>
            <person name="Hayashi T."/>
            <person name="Kimbara K."/>
        </authorList>
    </citation>
    <scope>NUCLEOTIDE SEQUENCE [LARGE SCALE GENOMIC DNA]</scope>
    <source>
        <strain evidence="2 3">MA-22A</strain>
    </source>
</reference>
<feature type="transmembrane region" description="Helical" evidence="1">
    <location>
        <begin position="97"/>
        <end position="121"/>
    </location>
</feature>
<accession>A0A0C6FL84</accession>
<evidence type="ECO:0000313" key="2">
    <source>
        <dbReference type="EMBL" id="BAQ47867.1"/>
    </source>
</evidence>
<proteinExistence type="predicted"/>
<keyword evidence="1" id="KW-1133">Transmembrane helix</keyword>
<dbReference type="RefSeq" id="WP_060848727.1">
    <property type="nucleotide sequence ID" value="NZ_AP014704.1"/>
</dbReference>
<organism evidence="2 3">
    <name type="scientific">Methylobacterium aquaticum</name>
    <dbReference type="NCBI Taxonomy" id="270351"/>
    <lineage>
        <taxon>Bacteria</taxon>
        <taxon>Pseudomonadati</taxon>
        <taxon>Pseudomonadota</taxon>
        <taxon>Alphaproteobacteria</taxon>
        <taxon>Hyphomicrobiales</taxon>
        <taxon>Methylobacteriaceae</taxon>
        <taxon>Methylobacterium</taxon>
    </lineage>
</organism>
<evidence type="ECO:0000256" key="1">
    <source>
        <dbReference type="SAM" id="Phobius"/>
    </source>
</evidence>
<dbReference type="EMBL" id="AP014704">
    <property type="protein sequence ID" value="BAQ47867.1"/>
    <property type="molecule type" value="Genomic_DNA"/>
</dbReference>
<protein>
    <submittedName>
        <fullName evidence="2">Uncharacterized protein</fullName>
    </submittedName>
</protein>
<dbReference type="AlphaFoldDB" id="A0A0C6FL84"/>
<dbReference type="STRING" id="270351.Maq22A_c24755"/>
<name>A0A0C6FL84_9HYPH</name>
<gene>
    <name evidence="2" type="ORF">Maq22A_c24755</name>
</gene>
<dbReference type="OrthoDB" id="7995113at2"/>
<sequence>MIDHAATDSFSRLHRTFTTHLGIAVGLAWVTTLAAAIQAPWVRNIRALMDPMATRVESTWSFLFAMPVVLTLAWLGAVYGRETLRELRALPNDAAEFALAAVVAFAVFYLSIDRAISVLLIGG</sequence>